<keyword evidence="2" id="KW-1185">Reference proteome</keyword>
<dbReference type="Proteomes" id="UP000067626">
    <property type="component" value="Chromosome"/>
</dbReference>
<proteinExistence type="predicted"/>
<organism evidence="1 2">
    <name type="scientific">Chondromyces crocatus</name>
    <dbReference type="NCBI Taxonomy" id="52"/>
    <lineage>
        <taxon>Bacteria</taxon>
        <taxon>Pseudomonadati</taxon>
        <taxon>Myxococcota</taxon>
        <taxon>Polyangia</taxon>
        <taxon>Polyangiales</taxon>
        <taxon>Polyangiaceae</taxon>
        <taxon>Chondromyces</taxon>
    </lineage>
</organism>
<protein>
    <submittedName>
        <fullName evidence="1">Uncharacterized protein</fullName>
    </submittedName>
</protein>
<evidence type="ECO:0000313" key="1">
    <source>
        <dbReference type="EMBL" id="AKT42943.1"/>
    </source>
</evidence>
<sequence length="45" mass="5007">MSTVMWDGLVAEGEVWTVALRNHAESQQVSTGGGLVRTRKIFTWT</sequence>
<accession>A0A0K1EQP0</accession>
<name>A0A0K1EQP0_CHOCO</name>
<dbReference type="AlphaFoldDB" id="A0A0K1EQP0"/>
<gene>
    <name evidence="1" type="ORF">CMC5_071710</name>
</gene>
<dbReference type="EMBL" id="CP012159">
    <property type="protein sequence ID" value="AKT42943.1"/>
    <property type="molecule type" value="Genomic_DNA"/>
</dbReference>
<evidence type="ECO:0000313" key="2">
    <source>
        <dbReference type="Proteomes" id="UP000067626"/>
    </source>
</evidence>
<dbReference type="KEGG" id="ccro:CMC5_071710"/>
<reference evidence="1 2" key="1">
    <citation type="submission" date="2015-07" db="EMBL/GenBank/DDBJ databases">
        <title>Genome analysis of myxobacterium Chondromyces crocatus Cm c5 reveals a high potential for natural compound synthesis and the genetic basis for the loss of fruiting body formation.</title>
        <authorList>
            <person name="Zaburannyi N."/>
            <person name="Bunk B."/>
            <person name="Maier J."/>
            <person name="Overmann J."/>
            <person name="Mueller R."/>
        </authorList>
    </citation>
    <scope>NUCLEOTIDE SEQUENCE [LARGE SCALE GENOMIC DNA]</scope>
    <source>
        <strain evidence="1 2">Cm c5</strain>
    </source>
</reference>